<dbReference type="EMBL" id="CM008973">
    <property type="protein sequence ID" value="PNW74561.1"/>
    <property type="molecule type" value="Genomic_DNA"/>
</dbReference>
<evidence type="ECO:0000313" key="3">
    <source>
        <dbReference type="Proteomes" id="UP000006906"/>
    </source>
</evidence>
<protein>
    <submittedName>
        <fullName evidence="2">Uncharacterized protein</fullName>
    </submittedName>
</protein>
<feature type="region of interest" description="Disordered" evidence="1">
    <location>
        <begin position="1"/>
        <end position="53"/>
    </location>
</feature>
<feature type="region of interest" description="Disordered" evidence="1">
    <location>
        <begin position="111"/>
        <end position="154"/>
    </location>
</feature>
<evidence type="ECO:0000256" key="1">
    <source>
        <dbReference type="SAM" id="MobiDB-lite"/>
    </source>
</evidence>
<dbReference type="KEGG" id="cre:CHLRE_12g495450v5"/>
<dbReference type="ExpressionAtlas" id="A0A2K3D203">
    <property type="expression patterns" value="baseline and differential"/>
</dbReference>
<sequence>MPKCSSPAPATPTATATANGPADQGAAARRSNSGSSTCGVSGSSCGSSSETEVEADDLAEVAAIEAVLQLASPCSSDTNADAEGGHRLRGPGVNTTALMNGDEKLAHACRILTPPMPGGAPLPRPAARTSTRVTNSSGAARAGSGRPAAATSPVYRALTSTSSGYGRLSTEGLCAGLPEDLRHKIITGLEREPPPASMTCMPGCSPNEVRARHLATYGLDTYHVMCEEACDDPRIRVSVVLVALPYRASVPAVLLQCQPAAATGQQPRQIPVVRPPTPAVWLWDSRAPAYEGGPHTFLMSYKKGLSVTDYLDCIIMSEN</sequence>
<keyword evidence="3" id="KW-1185">Reference proteome</keyword>
<dbReference type="AlphaFoldDB" id="A0A2K3D203"/>
<evidence type="ECO:0000313" key="2">
    <source>
        <dbReference type="EMBL" id="PNW74561.1"/>
    </source>
</evidence>
<reference evidence="2 3" key="1">
    <citation type="journal article" date="2007" name="Science">
        <title>The Chlamydomonas genome reveals the evolution of key animal and plant functions.</title>
        <authorList>
            <person name="Merchant S.S."/>
            <person name="Prochnik S.E."/>
            <person name="Vallon O."/>
            <person name="Harris E.H."/>
            <person name="Karpowicz S.J."/>
            <person name="Witman G.B."/>
            <person name="Terry A."/>
            <person name="Salamov A."/>
            <person name="Fritz-Laylin L.K."/>
            <person name="Marechal-Drouard L."/>
            <person name="Marshall W.F."/>
            <person name="Qu L.H."/>
            <person name="Nelson D.R."/>
            <person name="Sanderfoot A.A."/>
            <person name="Spalding M.H."/>
            <person name="Kapitonov V.V."/>
            <person name="Ren Q."/>
            <person name="Ferris P."/>
            <person name="Lindquist E."/>
            <person name="Shapiro H."/>
            <person name="Lucas S.M."/>
            <person name="Grimwood J."/>
            <person name="Schmutz J."/>
            <person name="Cardol P."/>
            <person name="Cerutti H."/>
            <person name="Chanfreau G."/>
            <person name="Chen C.L."/>
            <person name="Cognat V."/>
            <person name="Croft M.T."/>
            <person name="Dent R."/>
            <person name="Dutcher S."/>
            <person name="Fernandez E."/>
            <person name="Fukuzawa H."/>
            <person name="Gonzalez-Ballester D."/>
            <person name="Gonzalez-Halphen D."/>
            <person name="Hallmann A."/>
            <person name="Hanikenne M."/>
            <person name="Hippler M."/>
            <person name="Inwood W."/>
            <person name="Jabbari K."/>
            <person name="Kalanon M."/>
            <person name="Kuras R."/>
            <person name="Lefebvre P.A."/>
            <person name="Lemaire S.D."/>
            <person name="Lobanov A.V."/>
            <person name="Lohr M."/>
            <person name="Manuell A."/>
            <person name="Meier I."/>
            <person name="Mets L."/>
            <person name="Mittag M."/>
            <person name="Mittelmeier T."/>
            <person name="Moroney J.V."/>
            <person name="Moseley J."/>
            <person name="Napoli C."/>
            <person name="Nedelcu A.M."/>
            <person name="Niyogi K."/>
            <person name="Novoselov S.V."/>
            <person name="Paulsen I.T."/>
            <person name="Pazour G."/>
            <person name="Purton S."/>
            <person name="Ral J.P."/>
            <person name="Riano-Pachon D.M."/>
            <person name="Riekhof W."/>
            <person name="Rymarquis L."/>
            <person name="Schroda M."/>
            <person name="Stern D."/>
            <person name="Umen J."/>
            <person name="Willows R."/>
            <person name="Wilson N."/>
            <person name="Zimmer S.L."/>
            <person name="Allmer J."/>
            <person name="Balk J."/>
            <person name="Bisova K."/>
            <person name="Chen C.J."/>
            <person name="Elias M."/>
            <person name="Gendler K."/>
            <person name="Hauser C."/>
            <person name="Lamb M.R."/>
            <person name="Ledford H."/>
            <person name="Long J.C."/>
            <person name="Minagawa J."/>
            <person name="Page M.D."/>
            <person name="Pan J."/>
            <person name="Pootakham W."/>
            <person name="Roje S."/>
            <person name="Rose A."/>
            <person name="Stahlberg E."/>
            <person name="Terauchi A.M."/>
            <person name="Yang P."/>
            <person name="Ball S."/>
            <person name="Bowler C."/>
            <person name="Dieckmann C.L."/>
            <person name="Gladyshev V.N."/>
            <person name="Green P."/>
            <person name="Jorgensen R."/>
            <person name="Mayfield S."/>
            <person name="Mueller-Roeber B."/>
            <person name="Rajamani S."/>
            <person name="Sayre R.T."/>
            <person name="Brokstein P."/>
            <person name="Dubchak I."/>
            <person name="Goodstein D."/>
            <person name="Hornick L."/>
            <person name="Huang Y.W."/>
            <person name="Jhaveri J."/>
            <person name="Luo Y."/>
            <person name="Martinez D."/>
            <person name="Ngau W.C."/>
            <person name="Otillar B."/>
            <person name="Poliakov A."/>
            <person name="Porter A."/>
            <person name="Szajkowski L."/>
            <person name="Werner G."/>
            <person name="Zhou K."/>
            <person name="Grigoriev I.V."/>
            <person name="Rokhsar D.S."/>
            <person name="Grossman A.R."/>
        </authorList>
    </citation>
    <scope>NUCLEOTIDE SEQUENCE [LARGE SCALE GENOMIC DNA]</scope>
    <source>
        <strain evidence="3">CC-503</strain>
    </source>
</reference>
<organism evidence="2 3">
    <name type="scientific">Chlamydomonas reinhardtii</name>
    <name type="common">Chlamydomonas smithii</name>
    <dbReference type="NCBI Taxonomy" id="3055"/>
    <lineage>
        <taxon>Eukaryota</taxon>
        <taxon>Viridiplantae</taxon>
        <taxon>Chlorophyta</taxon>
        <taxon>core chlorophytes</taxon>
        <taxon>Chlorophyceae</taxon>
        <taxon>CS clade</taxon>
        <taxon>Chlamydomonadales</taxon>
        <taxon>Chlamydomonadaceae</taxon>
        <taxon>Chlamydomonas</taxon>
    </lineage>
</organism>
<dbReference type="Gramene" id="PNW74561">
    <property type="protein sequence ID" value="PNW74561"/>
    <property type="gene ID" value="CHLRE_12g495450v5"/>
</dbReference>
<dbReference type="PaxDb" id="3055-EDO97994"/>
<proteinExistence type="predicted"/>
<dbReference type="RefSeq" id="XP_042917990.1">
    <property type="nucleotide sequence ID" value="XM_043067991.1"/>
</dbReference>
<feature type="region of interest" description="Disordered" evidence="1">
    <location>
        <begin position="75"/>
        <end position="96"/>
    </location>
</feature>
<feature type="compositionally biased region" description="Low complexity" evidence="1">
    <location>
        <begin position="7"/>
        <end position="50"/>
    </location>
</feature>
<accession>A0A2K3D203</accession>
<dbReference type="OrthoDB" id="10628056at2759"/>
<dbReference type="InParanoid" id="A0A2K3D203"/>
<feature type="compositionally biased region" description="Low complexity" evidence="1">
    <location>
        <begin position="136"/>
        <end position="150"/>
    </location>
</feature>
<name>A0A2K3D203_CHLRE</name>
<gene>
    <name evidence="2" type="ORF">CHLRE_12g495450v5</name>
</gene>
<feature type="compositionally biased region" description="Pro residues" evidence="1">
    <location>
        <begin position="114"/>
        <end position="124"/>
    </location>
</feature>
<dbReference type="GeneID" id="5726101"/>
<dbReference type="Proteomes" id="UP000006906">
    <property type="component" value="Chromosome 12"/>
</dbReference>